<reference evidence="4" key="1">
    <citation type="submission" date="2010-07" db="EMBL/GenBank/DDBJ databases">
        <title>The genome sequence of Gaeumannomyces graminis var. tritici strain R3-111a-1.</title>
        <authorList>
            <consortium name="The Broad Institute Genome Sequencing Platform"/>
            <person name="Ma L.-J."/>
            <person name="Dead R."/>
            <person name="Young S."/>
            <person name="Zeng Q."/>
            <person name="Koehrsen M."/>
            <person name="Alvarado L."/>
            <person name="Berlin A."/>
            <person name="Chapman S.B."/>
            <person name="Chen Z."/>
            <person name="Freedman E."/>
            <person name="Gellesch M."/>
            <person name="Goldberg J."/>
            <person name="Griggs A."/>
            <person name="Gujja S."/>
            <person name="Heilman E.R."/>
            <person name="Heiman D."/>
            <person name="Hepburn T."/>
            <person name="Howarth C."/>
            <person name="Jen D."/>
            <person name="Larson L."/>
            <person name="Mehta T."/>
            <person name="Neiman D."/>
            <person name="Pearson M."/>
            <person name="Roberts A."/>
            <person name="Saif S."/>
            <person name="Shea T."/>
            <person name="Shenoy N."/>
            <person name="Sisk P."/>
            <person name="Stolte C."/>
            <person name="Sykes S."/>
            <person name="Walk T."/>
            <person name="White J."/>
            <person name="Yandava C."/>
            <person name="Haas B."/>
            <person name="Nusbaum C."/>
            <person name="Birren B."/>
        </authorList>
    </citation>
    <scope>NUCLEOTIDE SEQUENCE [LARGE SCALE GENOMIC DNA]</scope>
    <source>
        <strain evidence="4">R3-111a-1</strain>
    </source>
</reference>
<feature type="region of interest" description="Disordered" evidence="1">
    <location>
        <begin position="425"/>
        <end position="537"/>
    </location>
</feature>
<feature type="compositionally biased region" description="Basic residues" evidence="1">
    <location>
        <begin position="475"/>
        <end position="484"/>
    </location>
</feature>
<keyword evidence="4" id="KW-1185">Reference proteome</keyword>
<dbReference type="RefSeq" id="XP_009220425.1">
    <property type="nucleotide sequence ID" value="XM_009222161.1"/>
</dbReference>
<feature type="compositionally biased region" description="Basic and acidic residues" evidence="1">
    <location>
        <begin position="54"/>
        <end position="71"/>
    </location>
</feature>
<dbReference type="AlphaFoldDB" id="J3NSW7"/>
<feature type="compositionally biased region" description="Basic and acidic residues" evidence="1">
    <location>
        <begin position="26"/>
        <end position="38"/>
    </location>
</feature>
<feature type="region of interest" description="Disordered" evidence="1">
    <location>
        <begin position="354"/>
        <end position="393"/>
    </location>
</feature>
<name>J3NSW7_GAET3</name>
<feature type="compositionally biased region" description="Low complexity" evidence="1">
    <location>
        <begin position="501"/>
        <end position="521"/>
    </location>
</feature>
<sequence>MPTIQESIQNIRDRLKDPQPEVLDALTRENPQDRHYAEKWLAYHRRPPRGPSTEPREPREPGSRESRESWTKEPSSGSPRRLERLLSPQFNYFGKAEKTEWELGSILGGERLDKYWTLGRHRPLGILTRHFVKAQWEQLGIWNPEWGFPGRNQQEPGDFADKRRWPWEQAEDDDEGISRQRHEAIVRAVRERRNLCRGRWAPVAPRRHPGPDTSAAEAYSFLTSRPWFIYKLDLEVELTKLERLQHGYGSIIYRGTAIWERDQLWKREGESSQPERYWVRSHSSSPIPGQVECPSRFPRSPSPIPSSPSSPTFSPRTQFARLGPMPDIYSIEGSKKLPMWRMHRGLIERRLREAEGQDAKLPDLWPAPPPLSPRSRLERLGEAPEPEPGPYPGWRLFEWEKMKGEIVADMEQWVREGRYVSAAAAGPGRSAAPSEPDAPEPVSAQDEQPPAKRARLSRPAVAAAAEARTAAPARRGGRGGRRARRSPEPGPETVLPSVETEVAVADASESRAAARRSPSVPTLQQPTPRRGRSKRLG</sequence>
<organism evidence="2">
    <name type="scientific">Gaeumannomyces tritici (strain R3-111a-1)</name>
    <name type="common">Wheat and barley take-all root rot fungus</name>
    <name type="synonym">Gaeumannomyces graminis var. tritici</name>
    <dbReference type="NCBI Taxonomy" id="644352"/>
    <lineage>
        <taxon>Eukaryota</taxon>
        <taxon>Fungi</taxon>
        <taxon>Dikarya</taxon>
        <taxon>Ascomycota</taxon>
        <taxon>Pezizomycotina</taxon>
        <taxon>Sordariomycetes</taxon>
        <taxon>Sordariomycetidae</taxon>
        <taxon>Magnaporthales</taxon>
        <taxon>Magnaporthaceae</taxon>
        <taxon>Gaeumannomyces</taxon>
    </lineage>
</organism>
<feature type="compositionally biased region" description="Low complexity" evidence="1">
    <location>
        <begin position="425"/>
        <end position="444"/>
    </location>
</feature>
<reference evidence="2" key="3">
    <citation type="submission" date="2010-09" db="EMBL/GenBank/DDBJ databases">
        <title>Annotation of Gaeumannomyces graminis var. tritici R3-111a-1.</title>
        <authorList>
            <consortium name="The Broad Institute Genome Sequencing Platform"/>
            <person name="Ma L.-J."/>
            <person name="Dead R."/>
            <person name="Young S.K."/>
            <person name="Zeng Q."/>
            <person name="Gargeya S."/>
            <person name="Fitzgerald M."/>
            <person name="Haas B."/>
            <person name="Abouelleil A."/>
            <person name="Alvarado L."/>
            <person name="Arachchi H.M."/>
            <person name="Berlin A."/>
            <person name="Brown A."/>
            <person name="Chapman S.B."/>
            <person name="Chen Z."/>
            <person name="Dunbar C."/>
            <person name="Freedman E."/>
            <person name="Gearin G."/>
            <person name="Gellesch M."/>
            <person name="Goldberg J."/>
            <person name="Griggs A."/>
            <person name="Gujja S."/>
            <person name="Heiman D."/>
            <person name="Howarth C."/>
            <person name="Larson L."/>
            <person name="Lui A."/>
            <person name="MacDonald P.J.P."/>
            <person name="Mehta T."/>
            <person name="Montmayeur A."/>
            <person name="Murphy C."/>
            <person name="Neiman D."/>
            <person name="Pearson M."/>
            <person name="Priest M."/>
            <person name="Roberts A."/>
            <person name="Saif S."/>
            <person name="Shea T."/>
            <person name="Shenoy N."/>
            <person name="Sisk P."/>
            <person name="Stolte C."/>
            <person name="Sykes S."/>
            <person name="Yandava C."/>
            <person name="Wortman J."/>
            <person name="Nusbaum C."/>
            <person name="Birren B."/>
        </authorList>
    </citation>
    <scope>NUCLEOTIDE SEQUENCE</scope>
    <source>
        <strain evidence="2">R3-111a-1</strain>
    </source>
</reference>
<proteinExistence type="predicted"/>
<feature type="region of interest" description="Disordered" evidence="1">
    <location>
        <begin position="1"/>
        <end position="81"/>
    </location>
</feature>
<dbReference type="GeneID" id="20344824"/>
<reference evidence="2" key="2">
    <citation type="submission" date="2010-07" db="EMBL/GenBank/DDBJ databases">
        <authorList>
            <consortium name="The Broad Institute Genome Sequencing Platform"/>
            <consortium name="Broad Institute Genome Sequencing Center for Infectious Disease"/>
            <person name="Ma L.-J."/>
            <person name="Dead R."/>
            <person name="Young S."/>
            <person name="Zeng Q."/>
            <person name="Koehrsen M."/>
            <person name="Alvarado L."/>
            <person name="Berlin A."/>
            <person name="Chapman S.B."/>
            <person name="Chen Z."/>
            <person name="Freedman E."/>
            <person name="Gellesch M."/>
            <person name="Goldberg J."/>
            <person name="Griggs A."/>
            <person name="Gujja S."/>
            <person name="Heilman E.R."/>
            <person name="Heiman D."/>
            <person name="Hepburn T."/>
            <person name="Howarth C."/>
            <person name="Jen D."/>
            <person name="Larson L."/>
            <person name="Mehta T."/>
            <person name="Neiman D."/>
            <person name="Pearson M."/>
            <person name="Roberts A."/>
            <person name="Saif S."/>
            <person name="Shea T."/>
            <person name="Shenoy N."/>
            <person name="Sisk P."/>
            <person name="Stolte C."/>
            <person name="Sykes S."/>
            <person name="Walk T."/>
            <person name="White J."/>
            <person name="Yandava C."/>
            <person name="Haas B."/>
            <person name="Nusbaum C."/>
            <person name="Birren B."/>
        </authorList>
    </citation>
    <scope>NUCLEOTIDE SEQUENCE</scope>
    <source>
        <strain evidence="2">R3-111a-1</strain>
    </source>
</reference>
<dbReference type="EnsemblFungi" id="EJT79280">
    <property type="protein sequence ID" value="EJT79280"/>
    <property type="gene ID" value="GGTG_04366"/>
</dbReference>
<evidence type="ECO:0000256" key="1">
    <source>
        <dbReference type="SAM" id="MobiDB-lite"/>
    </source>
</evidence>
<dbReference type="OrthoDB" id="5137723at2759"/>
<feature type="compositionally biased region" description="Polar residues" evidence="1">
    <location>
        <begin position="1"/>
        <end position="10"/>
    </location>
</feature>
<reference evidence="3" key="4">
    <citation type="journal article" date="2015" name="G3 (Bethesda)">
        <title>Genome sequences of three phytopathogenic species of the Magnaporthaceae family of fungi.</title>
        <authorList>
            <person name="Okagaki L.H."/>
            <person name="Nunes C.C."/>
            <person name="Sailsbery J."/>
            <person name="Clay B."/>
            <person name="Brown D."/>
            <person name="John T."/>
            <person name="Oh Y."/>
            <person name="Young N."/>
            <person name="Fitzgerald M."/>
            <person name="Haas B.J."/>
            <person name="Zeng Q."/>
            <person name="Young S."/>
            <person name="Adiconis X."/>
            <person name="Fan L."/>
            <person name="Levin J.Z."/>
            <person name="Mitchell T.K."/>
            <person name="Okubara P.A."/>
            <person name="Farman M.L."/>
            <person name="Kohn L.M."/>
            <person name="Birren B."/>
            <person name="Ma L.-J."/>
            <person name="Dean R.A."/>
        </authorList>
    </citation>
    <scope>NUCLEOTIDE SEQUENCE</scope>
    <source>
        <strain evidence="3">R3-111a-1</strain>
    </source>
</reference>
<evidence type="ECO:0000313" key="2">
    <source>
        <dbReference type="EMBL" id="EJT79280.1"/>
    </source>
</evidence>
<dbReference type="eggNOG" id="ENOG502SSPQ">
    <property type="taxonomic scope" value="Eukaryota"/>
</dbReference>
<accession>J3NSW7</accession>
<feature type="compositionally biased region" description="Low complexity" evidence="1">
    <location>
        <begin position="457"/>
        <end position="474"/>
    </location>
</feature>
<feature type="region of interest" description="Disordered" evidence="1">
    <location>
        <begin position="276"/>
        <end position="314"/>
    </location>
</feature>
<dbReference type="VEuPathDB" id="FungiDB:GGTG_04366"/>
<dbReference type="EMBL" id="GL385396">
    <property type="protein sequence ID" value="EJT79280.1"/>
    <property type="molecule type" value="Genomic_DNA"/>
</dbReference>
<evidence type="ECO:0000313" key="4">
    <source>
        <dbReference type="Proteomes" id="UP000006039"/>
    </source>
</evidence>
<evidence type="ECO:0000313" key="3">
    <source>
        <dbReference type="EnsemblFungi" id="EJT79280"/>
    </source>
</evidence>
<dbReference type="HOGENOM" id="CLU_507182_0_0_1"/>
<dbReference type="Proteomes" id="UP000006039">
    <property type="component" value="Unassembled WGS sequence"/>
</dbReference>
<gene>
    <name evidence="3" type="primary">20344824</name>
    <name evidence="2" type="ORF">GGTG_04366</name>
</gene>
<reference evidence="3" key="5">
    <citation type="submission" date="2018-04" db="UniProtKB">
        <authorList>
            <consortium name="EnsemblFungi"/>
        </authorList>
    </citation>
    <scope>IDENTIFICATION</scope>
    <source>
        <strain evidence="3">R3-111a-1</strain>
    </source>
</reference>
<protein>
    <submittedName>
        <fullName evidence="2 3">Uncharacterized protein</fullName>
    </submittedName>
</protein>